<keyword evidence="8" id="KW-1185">Reference proteome</keyword>
<dbReference type="EMBL" id="JANBVN010000183">
    <property type="protein sequence ID" value="KAJ9134393.1"/>
    <property type="molecule type" value="Genomic_DNA"/>
</dbReference>
<name>A0AA38VEF3_9PEZI</name>
<proteinExistence type="predicted"/>
<evidence type="ECO:0000259" key="6">
    <source>
        <dbReference type="PROSITE" id="PS50865"/>
    </source>
</evidence>
<gene>
    <name evidence="7" type="ORF">NKR19_g8682</name>
</gene>
<organism evidence="7 8">
    <name type="scientific">Coniochaeta hoffmannii</name>
    <dbReference type="NCBI Taxonomy" id="91930"/>
    <lineage>
        <taxon>Eukaryota</taxon>
        <taxon>Fungi</taxon>
        <taxon>Dikarya</taxon>
        <taxon>Ascomycota</taxon>
        <taxon>Pezizomycotina</taxon>
        <taxon>Sordariomycetes</taxon>
        <taxon>Sordariomycetidae</taxon>
        <taxon>Coniochaetales</taxon>
        <taxon>Coniochaetaceae</taxon>
        <taxon>Coniochaeta</taxon>
    </lineage>
</organism>
<evidence type="ECO:0000313" key="7">
    <source>
        <dbReference type="EMBL" id="KAJ9134393.1"/>
    </source>
</evidence>
<comment type="caution">
    <text evidence="7">The sequence shown here is derived from an EMBL/GenBank/DDBJ whole genome shotgun (WGS) entry which is preliminary data.</text>
</comment>
<protein>
    <submittedName>
        <fullName evidence="7">MYND domain-containingprotein</fullName>
    </submittedName>
</protein>
<dbReference type="PROSITE" id="PS50865">
    <property type="entry name" value="ZF_MYND_2"/>
    <property type="match status" value="1"/>
</dbReference>
<dbReference type="AlphaFoldDB" id="A0AA38VEF3"/>
<dbReference type="Pfam" id="PF01753">
    <property type="entry name" value="zf-MYND"/>
    <property type="match status" value="1"/>
</dbReference>
<dbReference type="Gene3D" id="6.10.140.2220">
    <property type="match status" value="1"/>
</dbReference>
<reference evidence="7" key="1">
    <citation type="submission" date="2022-07" db="EMBL/GenBank/DDBJ databases">
        <title>Fungi with potential for degradation of polypropylene.</title>
        <authorList>
            <person name="Gostincar C."/>
        </authorList>
    </citation>
    <scope>NUCLEOTIDE SEQUENCE</scope>
    <source>
        <strain evidence="7">EXF-13287</strain>
    </source>
</reference>
<evidence type="ECO:0000256" key="5">
    <source>
        <dbReference type="SAM" id="MobiDB-lite"/>
    </source>
</evidence>
<dbReference type="GO" id="GO:0008270">
    <property type="term" value="F:zinc ion binding"/>
    <property type="evidence" value="ECO:0007669"/>
    <property type="project" value="UniProtKB-KW"/>
</dbReference>
<keyword evidence="3" id="KW-0862">Zinc</keyword>
<dbReference type="PROSITE" id="PS01360">
    <property type="entry name" value="ZF_MYND_1"/>
    <property type="match status" value="1"/>
</dbReference>
<evidence type="ECO:0000256" key="1">
    <source>
        <dbReference type="ARBA" id="ARBA00022723"/>
    </source>
</evidence>
<keyword evidence="1" id="KW-0479">Metal-binding</keyword>
<feature type="region of interest" description="Disordered" evidence="5">
    <location>
        <begin position="44"/>
        <end position="76"/>
    </location>
</feature>
<dbReference type="InterPro" id="IPR002893">
    <property type="entry name" value="Znf_MYND"/>
</dbReference>
<keyword evidence="2 4" id="KW-0863">Zinc-finger</keyword>
<dbReference type="SUPFAM" id="SSF144232">
    <property type="entry name" value="HIT/MYND zinc finger-like"/>
    <property type="match status" value="1"/>
</dbReference>
<sequence length="259" mass="28342">MAACESCNKSPPEVTLKRCAKCSSTSYCSRDCQKADWKIHKKTCGKQQQSSAPNNTSSSSSSFSASTSLSPPKGLASPITKPFTRLDAGSWLHSRPEQDVYTLLIDAYRMRQEDNYTFDGDADTDSIYGGAPSSEHGFRRFLARIERTHRALLPDWWCDARRAECIAFGRRGAGEWASLETPVEKGDVIEHYGDGRFPMQLRMFAEAVYGRGPGGSDGTMMRRTMAAMESGGSFQGMNMAEMSIATIDTTTGMMTGTGA</sequence>
<dbReference type="Proteomes" id="UP001174691">
    <property type="component" value="Unassembled WGS sequence"/>
</dbReference>
<feature type="domain" description="MYND-type" evidence="6">
    <location>
        <begin position="4"/>
        <end position="44"/>
    </location>
</feature>
<evidence type="ECO:0000313" key="8">
    <source>
        <dbReference type="Proteomes" id="UP001174691"/>
    </source>
</evidence>
<evidence type="ECO:0000256" key="4">
    <source>
        <dbReference type="PROSITE-ProRule" id="PRU00134"/>
    </source>
</evidence>
<evidence type="ECO:0000256" key="3">
    <source>
        <dbReference type="ARBA" id="ARBA00022833"/>
    </source>
</evidence>
<feature type="compositionally biased region" description="Low complexity" evidence="5">
    <location>
        <begin position="50"/>
        <end position="71"/>
    </location>
</feature>
<evidence type="ECO:0000256" key="2">
    <source>
        <dbReference type="ARBA" id="ARBA00022771"/>
    </source>
</evidence>
<accession>A0AA38VEF3</accession>